<dbReference type="EMBL" id="BK015869">
    <property type="protein sequence ID" value="DAD70657.1"/>
    <property type="molecule type" value="Genomic_DNA"/>
</dbReference>
<proteinExistence type="predicted"/>
<sequence length="32" mass="3756">MPSSLIVGSCDTFTFNRYGYIFISLQYFRISE</sequence>
<protein>
    <submittedName>
        <fullName evidence="1">Uncharacterized protein</fullName>
    </submittedName>
</protein>
<organism evidence="1">
    <name type="scientific">Siphoviridae sp. ctvod4</name>
    <dbReference type="NCBI Taxonomy" id="2827595"/>
    <lineage>
        <taxon>Viruses</taxon>
        <taxon>Duplodnaviria</taxon>
        <taxon>Heunggongvirae</taxon>
        <taxon>Uroviricota</taxon>
        <taxon>Caudoviricetes</taxon>
    </lineage>
</organism>
<evidence type="ECO:0000313" key="1">
    <source>
        <dbReference type="EMBL" id="DAD70657.1"/>
    </source>
</evidence>
<name>A0A8S5LL38_9CAUD</name>
<accession>A0A8S5LL38</accession>
<reference evidence="1" key="1">
    <citation type="journal article" date="2021" name="Proc. Natl. Acad. Sci. U.S.A.">
        <title>A Catalog of Tens of Thousands of Viruses from Human Metagenomes Reveals Hidden Associations with Chronic Diseases.</title>
        <authorList>
            <person name="Tisza M.J."/>
            <person name="Buck C.B."/>
        </authorList>
    </citation>
    <scope>NUCLEOTIDE SEQUENCE</scope>
    <source>
        <strain evidence="1">Ctvod4</strain>
    </source>
</reference>